<evidence type="ECO:0000256" key="1">
    <source>
        <dbReference type="SAM" id="MobiDB-lite"/>
    </source>
</evidence>
<name>A0AAW1SFW5_9CHLO</name>
<reference evidence="2 3" key="1">
    <citation type="journal article" date="2024" name="Nat. Commun.">
        <title>Phylogenomics reveals the evolutionary origins of lichenization in chlorophyte algae.</title>
        <authorList>
            <person name="Puginier C."/>
            <person name="Libourel C."/>
            <person name="Otte J."/>
            <person name="Skaloud P."/>
            <person name="Haon M."/>
            <person name="Grisel S."/>
            <person name="Petersen M."/>
            <person name="Berrin J.G."/>
            <person name="Delaux P.M."/>
            <person name="Dal Grande F."/>
            <person name="Keller J."/>
        </authorList>
    </citation>
    <scope>NUCLEOTIDE SEQUENCE [LARGE SCALE GENOMIC DNA]</scope>
    <source>
        <strain evidence="2 3">SAG 2145</strain>
    </source>
</reference>
<comment type="caution">
    <text evidence="2">The sequence shown here is derived from an EMBL/GenBank/DDBJ whole genome shotgun (WGS) entry which is preliminary data.</text>
</comment>
<dbReference type="AlphaFoldDB" id="A0AAW1SFW5"/>
<protein>
    <submittedName>
        <fullName evidence="2">Uncharacterized protein</fullName>
    </submittedName>
</protein>
<evidence type="ECO:0000313" key="2">
    <source>
        <dbReference type="EMBL" id="KAK9844511.1"/>
    </source>
</evidence>
<feature type="region of interest" description="Disordered" evidence="1">
    <location>
        <begin position="1"/>
        <end position="37"/>
    </location>
</feature>
<evidence type="ECO:0000313" key="3">
    <source>
        <dbReference type="Proteomes" id="UP001438707"/>
    </source>
</evidence>
<accession>A0AAW1SFW5</accession>
<keyword evidence="3" id="KW-1185">Reference proteome</keyword>
<gene>
    <name evidence="2" type="ORF">WJX74_003447</name>
</gene>
<dbReference type="Proteomes" id="UP001438707">
    <property type="component" value="Unassembled WGS sequence"/>
</dbReference>
<sequence>MKQAVRRIQQSFRRSKSGSPPDTGRPADSQPTTSGRSETFFLNCQTGQTKPSYGCCQLRYTQASYQARDPVRDDTVLVVEKQYVAAAVLTALEDGTVARDYLKKNMARELQKSLQKNTEDPVAALLGLREQMLKNFRDRHPFAPSGSALDRVQAVLAFLDLSTGKLYLSGTGGARAVAASSHCQPGGIETLADVHQLDPRPKGKPGAVQPRGVTVTQMGTGLCRVILGSEGFWQDVPSNKAFLRLDYYDQSGSMANEGNSAAHLLVYALHNITERTVRATDPRMRSLTSVTHLKSLQKGDISNYKWGGRQPVRRLAGDVHGDMTCIVLELRSTDAAACPLPRVPNATVALVKPPSKGVQAGCRARQRWGLVRMHFLEFSQASRNMTEEKWKGVIEAVVKQHRQQSQQPAGFQ</sequence>
<organism evidence="2 3">
    <name type="scientific">Apatococcus lobatus</name>
    <dbReference type="NCBI Taxonomy" id="904363"/>
    <lineage>
        <taxon>Eukaryota</taxon>
        <taxon>Viridiplantae</taxon>
        <taxon>Chlorophyta</taxon>
        <taxon>core chlorophytes</taxon>
        <taxon>Trebouxiophyceae</taxon>
        <taxon>Chlorellales</taxon>
        <taxon>Chlorellaceae</taxon>
        <taxon>Apatococcus</taxon>
    </lineage>
</organism>
<proteinExistence type="predicted"/>
<feature type="compositionally biased region" description="Polar residues" evidence="1">
    <location>
        <begin position="8"/>
        <end position="20"/>
    </location>
</feature>
<dbReference type="EMBL" id="JALJOS010000001">
    <property type="protein sequence ID" value="KAK9844511.1"/>
    <property type="molecule type" value="Genomic_DNA"/>
</dbReference>